<evidence type="ECO:0000313" key="7">
    <source>
        <dbReference type="Proteomes" id="UP000263273"/>
    </source>
</evidence>
<proteinExistence type="predicted"/>
<gene>
    <name evidence="6" type="ORF">DDZ44_03380</name>
</gene>
<dbReference type="Gene3D" id="3.40.50.11540">
    <property type="entry name" value="NADH-ubiquinone oxidoreductase 51kDa subunit"/>
    <property type="match status" value="1"/>
</dbReference>
<dbReference type="SUPFAM" id="SSF52833">
    <property type="entry name" value="Thioredoxin-like"/>
    <property type="match status" value="1"/>
</dbReference>
<protein>
    <submittedName>
        <fullName evidence="6">NADH-quinone oxidoreductase subunit F</fullName>
    </submittedName>
</protein>
<evidence type="ECO:0000256" key="4">
    <source>
        <dbReference type="ARBA" id="ARBA00023014"/>
    </source>
</evidence>
<keyword evidence="4" id="KW-0411">Iron-sulfur</keyword>
<dbReference type="InterPro" id="IPR011538">
    <property type="entry name" value="Nuo51_FMN-bd"/>
</dbReference>
<dbReference type="CDD" id="cd02980">
    <property type="entry name" value="TRX_Fd_family"/>
    <property type="match status" value="1"/>
</dbReference>
<dbReference type="InterPro" id="IPR036249">
    <property type="entry name" value="Thioredoxin-like_sf"/>
</dbReference>
<dbReference type="Gene3D" id="6.10.250.1450">
    <property type="match status" value="1"/>
</dbReference>
<sequence>MTTMNKSLIHLLLVCCGTGCVANGAREVYQALKDNLTSDDKAVLAATTSARATGCHGLCAQGPFVRILPEDITYCRVKAADIPEIVEKTLKQGEVVKRLLFRDRQKKALVQGQNDIPFYRRQTRVALRNVGLIDPSSLQDYLERGGYRALEKSLLDMRPEQVIEEIIKSGLRGRGGGGFPAGLKWKACAATPAQPRYIICNGDEG</sequence>
<dbReference type="PANTHER" id="PTHR43578:SF3">
    <property type="entry name" value="NADH-QUINONE OXIDOREDUCTASE SUBUNIT F"/>
    <property type="match status" value="1"/>
</dbReference>
<keyword evidence="3" id="KW-0408">Iron</keyword>
<dbReference type="STRING" id="378794.GCA_001570625_01847"/>
<dbReference type="GO" id="GO:0046872">
    <property type="term" value="F:metal ion binding"/>
    <property type="evidence" value="ECO:0007669"/>
    <property type="project" value="UniProtKB-KW"/>
</dbReference>
<dbReference type="InterPro" id="IPR037225">
    <property type="entry name" value="Nuo51_FMN-bd_sf"/>
</dbReference>
<accession>A0A354YXM0</accession>
<name>A0A354YXM0_9FIRM</name>
<evidence type="ECO:0000259" key="5">
    <source>
        <dbReference type="Pfam" id="PF01512"/>
    </source>
</evidence>
<dbReference type="Gene3D" id="3.40.30.10">
    <property type="entry name" value="Glutaredoxin"/>
    <property type="match status" value="1"/>
</dbReference>
<organism evidence="6 7">
    <name type="scientific">Syntrophomonas wolfei</name>
    <dbReference type="NCBI Taxonomy" id="863"/>
    <lineage>
        <taxon>Bacteria</taxon>
        <taxon>Bacillati</taxon>
        <taxon>Bacillota</taxon>
        <taxon>Clostridia</taxon>
        <taxon>Eubacteriales</taxon>
        <taxon>Syntrophomonadaceae</taxon>
        <taxon>Syntrophomonas</taxon>
    </lineage>
</organism>
<dbReference type="PANTHER" id="PTHR43578">
    <property type="entry name" value="NADH-QUINONE OXIDOREDUCTASE SUBUNIT F"/>
    <property type="match status" value="1"/>
</dbReference>
<dbReference type="AlphaFoldDB" id="A0A354YXM0"/>
<feature type="non-terminal residue" evidence="6">
    <location>
        <position position="205"/>
    </location>
</feature>
<dbReference type="EMBL" id="DNZF01000071">
    <property type="protein sequence ID" value="HBK52967.1"/>
    <property type="molecule type" value="Genomic_DNA"/>
</dbReference>
<dbReference type="SUPFAM" id="SSF142019">
    <property type="entry name" value="Nqo1 FMN-binding domain-like"/>
    <property type="match status" value="1"/>
</dbReference>
<evidence type="ECO:0000256" key="3">
    <source>
        <dbReference type="ARBA" id="ARBA00023004"/>
    </source>
</evidence>
<dbReference type="GO" id="GO:0051539">
    <property type="term" value="F:4 iron, 4 sulfur cluster binding"/>
    <property type="evidence" value="ECO:0007669"/>
    <property type="project" value="UniProtKB-KW"/>
</dbReference>
<keyword evidence="2" id="KW-0479">Metal-binding</keyword>
<dbReference type="Pfam" id="PF01512">
    <property type="entry name" value="Complex1_51K"/>
    <property type="match status" value="1"/>
</dbReference>
<dbReference type="Pfam" id="PF01257">
    <property type="entry name" value="2Fe-2S_thioredx"/>
    <property type="match status" value="1"/>
</dbReference>
<feature type="domain" description="NADH-ubiquinone oxidoreductase 51kDa subunit FMN-binding" evidence="5">
    <location>
        <begin position="168"/>
        <end position="205"/>
    </location>
</feature>
<comment type="caution">
    <text evidence="6">The sequence shown here is derived from an EMBL/GenBank/DDBJ whole genome shotgun (WGS) entry which is preliminary data.</text>
</comment>
<dbReference type="Proteomes" id="UP000263273">
    <property type="component" value="Unassembled WGS sequence"/>
</dbReference>
<evidence type="ECO:0000256" key="2">
    <source>
        <dbReference type="ARBA" id="ARBA00022723"/>
    </source>
</evidence>
<reference evidence="6 7" key="1">
    <citation type="journal article" date="2018" name="Nat. Biotechnol.">
        <title>A standardized bacterial taxonomy based on genome phylogeny substantially revises the tree of life.</title>
        <authorList>
            <person name="Parks D.H."/>
            <person name="Chuvochina M."/>
            <person name="Waite D.W."/>
            <person name="Rinke C."/>
            <person name="Skarshewski A."/>
            <person name="Chaumeil P.A."/>
            <person name="Hugenholtz P."/>
        </authorList>
    </citation>
    <scope>NUCLEOTIDE SEQUENCE [LARGE SCALE GENOMIC DNA]</scope>
    <source>
        <strain evidence="6">UBA10948</strain>
    </source>
</reference>
<keyword evidence="1" id="KW-0004">4Fe-4S</keyword>
<evidence type="ECO:0000313" key="6">
    <source>
        <dbReference type="EMBL" id="HBK52967.1"/>
    </source>
</evidence>
<evidence type="ECO:0000256" key="1">
    <source>
        <dbReference type="ARBA" id="ARBA00022485"/>
    </source>
</evidence>